<dbReference type="OrthoDB" id="10013535at2759"/>
<proteinExistence type="predicted"/>
<dbReference type="AlphaFoldDB" id="A0A9P0BHU5"/>
<reference evidence="1" key="1">
    <citation type="submission" date="2021-12" db="EMBL/GenBank/DDBJ databases">
        <authorList>
            <person name="King R."/>
        </authorList>
    </citation>
    <scope>NUCLEOTIDE SEQUENCE</scope>
</reference>
<dbReference type="InterPro" id="IPR022179">
    <property type="entry name" value="CFAP276"/>
</dbReference>
<accession>A0A9P0BHU5</accession>
<dbReference type="Pfam" id="PF12494">
    <property type="entry name" value="DUF3695"/>
    <property type="match status" value="1"/>
</dbReference>
<organism evidence="1 2">
    <name type="scientific">Brassicogethes aeneus</name>
    <name type="common">Rape pollen beetle</name>
    <name type="synonym">Meligethes aeneus</name>
    <dbReference type="NCBI Taxonomy" id="1431903"/>
    <lineage>
        <taxon>Eukaryota</taxon>
        <taxon>Metazoa</taxon>
        <taxon>Ecdysozoa</taxon>
        <taxon>Arthropoda</taxon>
        <taxon>Hexapoda</taxon>
        <taxon>Insecta</taxon>
        <taxon>Pterygota</taxon>
        <taxon>Neoptera</taxon>
        <taxon>Endopterygota</taxon>
        <taxon>Coleoptera</taxon>
        <taxon>Polyphaga</taxon>
        <taxon>Cucujiformia</taxon>
        <taxon>Nitidulidae</taxon>
        <taxon>Meligethinae</taxon>
        <taxon>Brassicogethes</taxon>
    </lineage>
</organism>
<evidence type="ECO:0000313" key="1">
    <source>
        <dbReference type="EMBL" id="CAH0564569.1"/>
    </source>
</evidence>
<gene>
    <name evidence="1" type="ORF">MELIAE_LOCUS13087</name>
</gene>
<evidence type="ECO:0000313" key="2">
    <source>
        <dbReference type="Proteomes" id="UP001154078"/>
    </source>
</evidence>
<name>A0A9P0BHU5_BRAAE</name>
<sequence>MTATVHVRNKSLVPCLKNEGFFVKPLSQGDDKKRCKGNLKTYERLHEHQTLSSARRFAYFQAYKDTVPSDSLDVALSSRYDHEKELFPAKTDYYYQAETLGEQTWRRLRNTRDIPPVPSEVIEFGEIAIGGGISVPTCQKKIKVPVMPYRYNSAHTVRITGLVERKNPNNILLMHSSHHSSQTNPGFSRQSLDGNIFQY</sequence>
<keyword evidence="2" id="KW-1185">Reference proteome</keyword>
<dbReference type="Proteomes" id="UP001154078">
    <property type="component" value="Chromosome 9"/>
</dbReference>
<protein>
    <submittedName>
        <fullName evidence="1">Uncharacterized protein</fullName>
    </submittedName>
</protein>
<dbReference type="EMBL" id="OV121140">
    <property type="protein sequence ID" value="CAH0564569.1"/>
    <property type="molecule type" value="Genomic_DNA"/>
</dbReference>